<accession>A0A7V7S9P0</accession>
<evidence type="ECO:0000313" key="1">
    <source>
        <dbReference type="EMBL" id="KAB2442536.1"/>
    </source>
</evidence>
<protein>
    <submittedName>
        <fullName evidence="1">Uncharacterized protein</fullName>
    </submittedName>
</protein>
<proteinExistence type="predicted"/>
<reference evidence="1 2" key="1">
    <citation type="submission" date="2019-10" db="EMBL/GenBank/DDBJ databases">
        <title>Bacillus from the desert of Cuatro Cinegas, Coahuila.</title>
        <authorList>
            <person name="Olmedo-Alvarez G."/>
            <person name="Saldana S."/>
            <person name="Barcelo D."/>
        </authorList>
    </citation>
    <scope>NUCLEOTIDE SEQUENCE [LARGE SCALE GENOMIC DNA]</scope>
    <source>
        <strain evidence="1 2">CH155b_5T</strain>
    </source>
</reference>
<dbReference type="EMBL" id="WBPG01000020">
    <property type="protein sequence ID" value="KAB2442536.1"/>
    <property type="molecule type" value="Genomic_DNA"/>
</dbReference>
<sequence>MIQPLNNITGNAKLTNFFAFIITNTPLFVKFSANKLTYLTNKFPKNNLLECTTHRFPVYS</sequence>
<name>A0A7V7S9P0_9BACI</name>
<comment type="caution">
    <text evidence="1">The sequence shown here is derived from an EMBL/GenBank/DDBJ whole genome shotgun (WGS) entry which is preliminary data.</text>
</comment>
<dbReference type="AlphaFoldDB" id="A0A7V7S9P0"/>
<evidence type="ECO:0000313" key="2">
    <source>
        <dbReference type="Proteomes" id="UP000470409"/>
    </source>
</evidence>
<gene>
    <name evidence="1" type="ORF">F8163_15150</name>
</gene>
<organism evidence="1 2">
    <name type="scientific">Bacillus luti</name>
    <dbReference type="NCBI Taxonomy" id="2026191"/>
    <lineage>
        <taxon>Bacteria</taxon>
        <taxon>Bacillati</taxon>
        <taxon>Bacillota</taxon>
        <taxon>Bacilli</taxon>
        <taxon>Bacillales</taxon>
        <taxon>Bacillaceae</taxon>
        <taxon>Bacillus</taxon>
        <taxon>Bacillus cereus group</taxon>
    </lineage>
</organism>
<dbReference type="Proteomes" id="UP000470409">
    <property type="component" value="Unassembled WGS sequence"/>
</dbReference>